<proteinExistence type="inferred from homology"/>
<dbReference type="GO" id="GO:0000785">
    <property type="term" value="C:chromatin"/>
    <property type="evidence" value="ECO:0007669"/>
    <property type="project" value="TreeGrafter"/>
</dbReference>
<reference evidence="2 3" key="1">
    <citation type="journal article" date="2018" name="Nat. Ecol. Evol.">
        <title>Shark genomes provide insights into elasmobranch evolution and the origin of vertebrates.</title>
        <authorList>
            <person name="Hara Y"/>
            <person name="Yamaguchi K"/>
            <person name="Onimaru K"/>
            <person name="Kadota M"/>
            <person name="Koyanagi M"/>
            <person name="Keeley SD"/>
            <person name="Tatsumi K"/>
            <person name="Tanaka K"/>
            <person name="Motone F"/>
            <person name="Kageyama Y"/>
            <person name="Nozu R"/>
            <person name="Adachi N"/>
            <person name="Nishimura O"/>
            <person name="Nakagawa R"/>
            <person name="Tanegashima C"/>
            <person name="Kiyatake I"/>
            <person name="Matsumoto R"/>
            <person name="Murakumo K"/>
            <person name="Nishida K"/>
            <person name="Terakita A"/>
            <person name="Kuratani S"/>
            <person name="Sato K"/>
            <person name="Hyodo S Kuraku.S."/>
        </authorList>
    </citation>
    <scope>NUCLEOTIDE SEQUENCE [LARGE SCALE GENOMIC DNA]</scope>
</reference>
<dbReference type="AlphaFoldDB" id="A0A401SH59"/>
<dbReference type="OMA" id="VKYGAWY"/>
<gene>
    <name evidence="2" type="ORF">chiPu_0008191</name>
</gene>
<dbReference type="Pfam" id="PF14642">
    <property type="entry name" value="FAM47"/>
    <property type="match status" value="1"/>
</dbReference>
<protein>
    <recommendedName>
        <fullName evidence="4">Protein FAM47E</fullName>
    </recommendedName>
</protein>
<comment type="caution">
    <text evidence="2">The sequence shown here is derived from an EMBL/GenBank/DDBJ whole genome shotgun (WGS) entry which is preliminary data.</text>
</comment>
<dbReference type="OrthoDB" id="6755972at2759"/>
<evidence type="ECO:0000313" key="3">
    <source>
        <dbReference type="Proteomes" id="UP000287033"/>
    </source>
</evidence>
<dbReference type="GO" id="GO:0045815">
    <property type="term" value="P:transcription initiation-coupled chromatin remodeling"/>
    <property type="evidence" value="ECO:0007669"/>
    <property type="project" value="TreeGrafter"/>
</dbReference>
<dbReference type="EMBL" id="BEZZ01000265">
    <property type="protein sequence ID" value="GCC29749.1"/>
    <property type="molecule type" value="Genomic_DNA"/>
</dbReference>
<dbReference type="PANTHER" id="PTHR46449:SF5">
    <property type="entry name" value="FAMILY WITH SEQUENCE SIMILARITY 47 MEMBER E"/>
    <property type="match status" value="1"/>
</dbReference>
<accession>A0A401SH59</accession>
<organism evidence="2 3">
    <name type="scientific">Chiloscyllium punctatum</name>
    <name type="common">Brownbanded bambooshark</name>
    <name type="synonym">Hemiscyllium punctatum</name>
    <dbReference type="NCBI Taxonomy" id="137246"/>
    <lineage>
        <taxon>Eukaryota</taxon>
        <taxon>Metazoa</taxon>
        <taxon>Chordata</taxon>
        <taxon>Craniata</taxon>
        <taxon>Vertebrata</taxon>
        <taxon>Chondrichthyes</taxon>
        <taxon>Elasmobranchii</taxon>
        <taxon>Galeomorphii</taxon>
        <taxon>Galeoidea</taxon>
        <taxon>Orectolobiformes</taxon>
        <taxon>Hemiscylliidae</taxon>
        <taxon>Chiloscyllium</taxon>
    </lineage>
</organism>
<name>A0A401SH59_CHIPU</name>
<dbReference type="InterPro" id="IPR032743">
    <property type="entry name" value="FAM47"/>
</dbReference>
<sequence length="408" mass="47253">MAHKYDTLLAGKSDFSKTRSNKPPLPQPWYKERLKTKYLKKNPTVLSDALNGHRWRFLKSGLDDFRDGYPPQTQEDLAMIYSVKGAGPRPFLVNITETFKPAQRVSNRLTKSQICFSKSLPLQQTRREQLEEIEYGLSQHPLALYPHLEEGIPPKLFEVIVGLLDPEMLLTEDLCVEVPEEMKQTVIKPKKKTQHKKCLENGEEPKQRNPYKWILFKGKEKEDQKTNRKWDKKKGQDEEIKQITKEFCDWVASLGGDNHNIEESTIMSLFASDYETNPALPIPIQVMELTNIPTELRMTVGTPPPRPLHRIRKTTNLESTQPYGDKYIYGAWYLDRKTWTKRRADEPLVDPNLVAEKDKIILPEGAGEKDEEIRGLQATISFKKYIEALGCRKPEFLEKLFAEVDENK</sequence>
<comment type="similarity">
    <text evidence="1">Belongs to the FAM47 family.</text>
</comment>
<evidence type="ECO:0000256" key="1">
    <source>
        <dbReference type="ARBA" id="ARBA00005277"/>
    </source>
</evidence>
<keyword evidence="3" id="KW-1185">Reference proteome</keyword>
<dbReference type="Proteomes" id="UP000287033">
    <property type="component" value="Unassembled WGS sequence"/>
</dbReference>
<evidence type="ECO:0000313" key="2">
    <source>
        <dbReference type="EMBL" id="GCC29749.1"/>
    </source>
</evidence>
<evidence type="ECO:0008006" key="4">
    <source>
        <dbReference type="Google" id="ProtNLM"/>
    </source>
</evidence>
<dbReference type="PANTHER" id="PTHR46449">
    <property type="entry name" value="ZGC:158260"/>
    <property type="match status" value="1"/>
</dbReference>